<gene>
    <name evidence="1" type="ORF">NQ176_g753</name>
</gene>
<evidence type="ECO:0000313" key="1">
    <source>
        <dbReference type="EMBL" id="KAJ2983356.1"/>
    </source>
</evidence>
<proteinExistence type="predicted"/>
<evidence type="ECO:0000313" key="2">
    <source>
        <dbReference type="Proteomes" id="UP001143910"/>
    </source>
</evidence>
<organism evidence="1 2">
    <name type="scientific">Zarea fungicola</name>
    <dbReference type="NCBI Taxonomy" id="93591"/>
    <lineage>
        <taxon>Eukaryota</taxon>
        <taxon>Fungi</taxon>
        <taxon>Dikarya</taxon>
        <taxon>Ascomycota</taxon>
        <taxon>Pezizomycotina</taxon>
        <taxon>Sordariomycetes</taxon>
        <taxon>Hypocreomycetidae</taxon>
        <taxon>Hypocreales</taxon>
        <taxon>Cordycipitaceae</taxon>
        <taxon>Zarea</taxon>
    </lineage>
</organism>
<sequence>MLLLYFILQKDTYSKLPNGNLYYQQCLEPARVPPNGLLGWKDMQDLLFGKRPFVESTLGPRFKKHGNSFTLSLLNQRIFCTSEPQNLKSILVDNYECFGAGQLRAAAFRPLTGEGILAIDGDKWKKTSKLLQTFFSKNTGRFLPRIDSRLRSLISDLLRQPTSPEGNISIEITGVVEKLAMESVIEIAIGSELADFCKIEQRFNNDGMNFMDACRIGSTGAGLRALFPSPLIMWNSRRFTLACTIVRRWFATNATLLMERVTETVSSQYDRNAMNLGLEIAKLFDRHEDVSGHLTSATIAGFHGPSALIEFALELLARNPTAQRKARLEILQHFGGYDSDSPEAFSQSALKNCSYLQSVLKETLRLYPAGAIATRKASKDCILPAGGGINGESPVLIRQGETVLYCSWAMHRRKDIWGPDAEAFIPERWQAEPRPWSYLPFSAGRRMCPGGELGLLLASATIARLLQAFKKIELPPNESLESPIRTFYKLSLGARRAQLRLTPI</sequence>
<protein>
    <submittedName>
        <fullName evidence="1">Uncharacterized protein</fullName>
    </submittedName>
</protein>
<reference evidence="1" key="1">
    <citation type="submission" date="2022-08" db="EMBL/GenBank/DDBJ databases">
        <title>Genome Sequence of Lecanicillium fungicola.</title>
        <authorList>
            <person name="Buettner E."/>
        </authorList>
    </citation>
    <scope>NUCLEOTIDE SEQUENCE</scope>
    <source>
        <strain evidence="1">Babe33</strain>
    </source>
</reference>
<comment type="caution">
    <text evidence="1">The sequence shown here is derived from an EMBL/GenBank/DDBJ whole genome shotgun (WGS) entry which is preliminary data.</text>
</comment>
<name>A0ACC1NWW3_9HYPO</name>
<keyword evidence="2" id="KW-1185">Reference proteome</keyword>
<dbReference type="EMBL" id="JANJQO010000033">
    <property type="protein sequence ID" value="KAJ2983356.1"/>
    <property type="molecule type" value="Genomic_DNA"/>
</dbReference>
<accession>A0ACC1NWW3</accession>
<dbReference type="Proteomes" id="UP001143910">
    <property type="component" value="Unassembled WGS sequence"/>
</dbReference>